<keyword evidence="8" id="KW-0411">Iron-sulfur</keyword>
<dbReference type="InterPro" id="IPR017927">
    <property type="entry name" value="FAD-bd_FR_type"/>
</dbReference>
<evidence type="ECO:0000256" key="2">
    <source>
        <dbReference type="ARBA" id="ARBA00022630"/>
    </source>
</evidence>
<sequence length="315" mass="34135">MQVRIVRKFEVAIDICAFDLASLDGTPMPAFTAGAHIDIHLQNGITRQYSLCNRPTDRDRYRIAVLQEANSRGGSIAMHALAEGGQLEISEPKNHFQLVEAATHSVLIAGGIGVTPILSMAEHLAAAGESFELHYCTRDPARAAFREQLTGGHFAKHLQLYFDSAGEAYRADLGALVAMPEPGRHLYVCGPGGFIEAVLQAARTAGWGERNLHREYFAAAPQPRRTDKAFQIKLAKNGRLVDVPDGETVVAALAKAGVEVPTSCEQGVCGTCLTRVLSGEPDHRDMYLTDDERAANDQFLPCCSRSISPVLVLDL</sequence>
<dbReference type="CDD" id="cd06185">
    <property type="entry name" value="PDR_like"/>
    <property type="match status" value="1"/>
</dbReference>
<comment type="caution">
    <text evidence="11">The sequence shown here is derived from an EMBL/GenBank/DDBJ whole genome shotgun (WGS) entry which is preliminary data.</text>
</comment>
<keyword evidence="12" id="KW-1185">Reference proteome</keyword>
<dbReference type="Pfam" id="PF00111">
    <property type="entry name" value="Fer2"/>
    <property type="match status" value="1"/>
</dbReference>
<dbReference type="InterPro" id="IPR001041">
    <property type="entry name" value="2Fe-2S_ferredoxin-type"/>
</dbReference>
<name>A0ABW8MKN0_9BURK</name>
<evidence type="ECO:0000256" key="6">
    <source>
        <dbReference type="ARBA" id="ARBA00023002"/>
    </source>
</evidence>
<dbReference type="InterPro" id="IPR017938">
    <property type="entry name" value="Riboflavin_synthase-like_b-brl"/>
</dbReference>
<evidence type="ECO:0000313" key="12">
    <source>
        <dbReference type="Proteomes" id="UP001620514"/>
    </source>
</evidence>
<feature type="domain" description="FAD-binding FR-type" evidence="10">
    <location>
        <begin position="1"/>
        <end position="99"/>
    </location>
</feature>
<dbReference type="InterPro" id="IPR012675">
    <property type="entry name" value="Beta-grasp_dom_sf"/>
</dbReference>
<keyword evidence="3" id="KW-0288">FMN</keyword>
<dbReference type="CDD" id="cd00207">
    <property type="entry name" value="fer2"/>
    <property type="match status" value="1"/>
</dbReference>
<reference evidence="11 12" key="2">
    <citation type="submission" date="2024-11" db="EMBL/GenBank/DDBJ databases">
        <title>Using genomics to understand microbial adaptation to soil warming.</title>
        <authorList>
            <person name="Deangelis K.M. PhD."/>
        </authorList>
    </citation>
    <scope>NUCLEOTIDE SEQUENCE [LARGE SCALE GENOMIC DNA]</scope>
    <source>
        <strain evidence="11 12">GAS97</strain>
    </source>
</reference>
<dbReference type="PRINTS" id="PR00409">
    <property type="entry name" value="PHDIOXRDTASE"/>
</dbReference>
<evidence type="ECO:0000256" key="8">
    <source>
        <dbReference type="ARBA" id="ARBA00023014"/>
    </source>
</evidence>
<dbReference type="EMBL" id="JBIYDN010000013">
    <property type="protein sequence ID" value="MFK4444244.1"/>
    <property type="molecule type" value="Genomic_DNA"/>
</dbReference>
<dbReference type="PANTHER" id="PTHR47354">
    <property type="entry name" value="NADH OXIDOREDUCTASE HCR"/>
    <property type="match status" value="1"/>
</dbReference>
<dbReference type="InterPro" id="IPR039261">
    <property type="entry name" value="FNR_nucleotide-bd"/>
</dbReference>
<evidence type="ECO:0000259" key="10">
    <source>
        <dbReference type="PROSITE" id="PS51384"/>
    </source>
</evidence>
<dbReference type="SUPFAM" id="SSF63380">
    <property type="entry name" value="Riboflavin synthase domain-like"/>
    <property type="match status" value="1"/>
</dbReference>
<dbReference type="PANTHER" id="PTHR47354:SF1">
    <property type="entry name" value="CARNITINE MONOOXYGENASE REDUCTASE SUBUNIT"/>
    <property type="match status" value="1"/>
</dbReference>
<keyword evidence="5" id="KW-0479">Metal-binding</keyword>
<evidence type="ECO:0000256" key="7">
    <source>
        <dbReference type="ARBA" id="ARBA00023004"/>
    </source>
</evidence>
<dbReference type="InterPro" id="IPR006058">
    <property type="entry name" value="2Fe2S_fd_BS"/>
</dbReference>
<accession>A0ABW8MKN0</accession>
<dbReference type="Gene3D" id="3.40.50.80">
    <property type="entry name" value="Nucleotide-binding domain of ferredoxin-NADP reductase (FNR) module"/>
    <property type="match status" value="1"/>
</dbReference>
<keyword evidence="2" id="KW-0285">Flavoprotein</keyword>
<evidence type="ECO:0000313" key="11">
    <source>
        <dbReference type="EMBL" id="MFK4444244.1"/>
    </source>
</evidence>
<comment type="cofactor">
    <cofactor evidence="1">
        <name>FMN</name>
        <dbReference type="ChEBI" id="CHEBI:58210"/>
    </cofactor>
</comment>
<organism evidence="11 12">
    <name type="scientific">Caballeronia udeis</name>
    <dbReference type="NCBI Taxonomy" id="1232866"/>
    <lineage>
        <taxon>Bacteria</taxon>
        <taxon>Pseudomonadati</taxon>
        <taxon>Pseudomonadota</taxon>
        <taxon>Betaproteobacteria</taxon>
        <taxon>Burkholderiales</taxon>
        <taxon>Burkholderiaceae</taxon>
        <taxon>Caballeronia</taxon>
    </lineage>
</organism>
<dbReference type="RefSeq" id="WP_404609294.1">
    <property type="nucleotide sequence ID" value="NZ_JBIYDN010000013.1"/>
</dbReference>
<evidence type="ECO:0000256" key="3">
    <source>
        <dbReference type="ARBA" id="ARBA00022643"/>
    </source>
</evidence>
<dbReference type="PROSITE" id="PS51384">
    <property type="entry name" value="FAD_FR"/>
    <property type="match status" value="1"/>
</dbReference>
<evidence type="ECO:0000256" key="1">
    <source>
        <dbReference type="ARBA" id="ARBA00001917"/>
    </source>
</evidence>
<protein>
    <submittedName>
        <fullName evidence="11">Vanillate O-demethylase ferredoxin subunit</fullName>
    </submittedName>
</protein>
<reference evidence="11 12" key="1">
    <citation type="submission" date="2024-10" db="EMBL/GenBank/DDBJ databases">
        <authorList>
            <person name="Deangelis K."/>
            <person name="Huntemann M."/>
            <person name="Clum A."/>
            <person name="Wang J."/>
            <person name="Palaniappan K."/>
            <person name="Ritter S."/>
            <person name="Chen I.-M."/>
            <person name="Stamatis D."/>
            <person name="Reddy T."/>
            <person name="O'Malley R."/>
            <person name="Daum C."/>
            <person name="Ng V."/>
            <person name="Ivanova N."/>
            <person name="Kyrpides N."/>
            <person name="Woyke T."/>
        </authorList>
    </citation>
    <scope>NUCLEOTIDE SEQUENCE [LARGE SCALE GENOMIC DNA]</scope>
    <source>
        <strain evidence="11 12">GAS97</strain>
    </source>
</reference>
<dbReference type="SUPFAM" id="SSF54292">
    <property type="entry name" value="2Fe-2S ferredoxin-like"/>
    <property type="match status" value="1"/>
</dbReference>
<dbReference type="Gene3D" id="2.40.30.10">
    <property type="entry name" value="Translation factors"/>
    <property type="match status" value="1"/>
</dbReference>
<evidence type="ECO:0000256" key="4">
    <source>
        <dbReference type="ARBA" id="ARBA00022714"/>
    </source>
</evidence>
<dbReference type="Proteomes" id="UP001620514">
    <property type="component" value="Unassembled WGS sequence"/>
</dbReference>
<dbReference type="PROSITE" id="PS51085">
    <property type="entry name" value="2FE2S_FER_2"/>
    <property type="match status" value="1"/>
</dbReference>
<feature type="domain" description="2Fe-2S ferredoxin-type" evidence="9">
    <location>
        <begin position="230"/>
        <end position="315"/>
    </location>
</feature>
<dbReference type="Pfam" id="PF22290">
    <property type="entry name" value="DmmA-like_N"/>
    <property type="match status" value="1"/>
</dbReference>
<dbReference type="Gene3D" id="3.10.20.30">
    <property type="match status" value="1"/>
</dbReference>
<evidence type="ECO:0000259" key="9">
    <source>
        <dbReference type="PROSITE" id="PS51085"/>
    </source>
</evidence>
<keyword evidence="6" id="KW-0560">Oxidoreductase</keyword>
<keyword evidence="4" id="KW-0001">2Fe-2S</keyword>
<gene>
    <name evidence="11" type="ORF">ABH943_004266</name>
</gene>
<dbReference type="InterPro" id="IPR036010">
    <property type="entry name" value="2Fe-2S_ferredoxin-like_sf"/>
</dbReference>
<proteinExistence type="predicted"/>
<dbReference type="SUPFAM" id="SSF52343">
    <property type="entry name" value="Ferredoxin reductase-like, C-terminal NADP-linked domain"/>
    <property type="match status" value="1"/>
</dbReference>
<evidence type="ECO:0000256" key="5">
    <source>
        <dbReference type="ARBA" id="ARBA00022723"/>
    </source>
</evidence>
<keyword evidence="7" id="KW-0408">Iron</keyword>
<dbReference type="PROSITE" id="PS00197">
    <property type="entry name" value="2FE2S_FER_1"/>
    <property type="match status" value="1"/>
</dbReference>
<dbReference type="InterPro" id="IPR054582">
    <property type="entry name" value="DmmA-like_N"/>
</dbReference>
<dbReference type="InterPro" id="IPR050415">
    <property type="entry name" value="MRET"/>
</dbReference>